<comment type="similarity">
    <text evidence="2 7">Belongs to the DLT1 family.</text>
</comment>
<feature type="transmembrane region" description="Helical" evidence="7">
    <location>
        <begin position="54"/>
        <end position="76"/>
    </location>
</feature>
<dbReference type="Proteomes" id="UP000194280">
    <property type="component" value="Unassembled WGS sequence"/>
</dbReference>
<keyword evidence="6 7" id="KW-0472">Membrane</keyword>
<dbReference type="VEuPathDB" id="FungiDB:BTJ68_03023"/>
<proteinExistence type="inferred from homology"/>
<evidence type="ECO:0000256" key="7">
    <source>
        <dbReference type="RuleBase" id="RU367100"/>
    </source>
</evidence>
<evidence type="ECO:0000256" key="5">
    <source>
        <dbReference type="ARBA" id="ARBA00022989"/>
    </source>
</evidence>
<organism evidence="9 10">
    <name type="scientific">Hortaea werneckii EXF-2000</name>
    <dbReference type="NCBI Taxonomy" id="1157616"/>
    <lineage>
        <taxon>Eukaryota</taxon>
        <taxon>Fungi</taxon>
        <taxon>Dikarya</taxon>
        <taxon>Ascomycota</taxon>
        <taxon>Pezizomycotina</taxon>
        <taxon>Dothideomycetes</taxon>
        <taxon>Dothideomycetidae</taxon>
        <taxon>Mycosphaerellales</taxon>
        <taxon>Teratosphaeriaceae</taxon>
        <taxon>Hortaea</taxon>
    </lineage>
</organism>
<keyword evidence="4 7" id="KW-0812">Transmembrane</keyword>
<evidence type="ECO:0000256" key="4">
    <source>
        <dbReference type="ARBA" id="ARBA00022692"/>
    </source>
</evidence>
<evidence type="ECO:0000313" key="9">
    <source>
        <dbReference type="EMBL" id="OTA37137.1"/>
    </source>
</evidence>
<dbReference type="PANTHER" id="PTHR40021">
    <property type="entry name" value="DEFECT AT LOW TEMPERATURE PROTEIN 1"/>
    <property type="match status" value="1"/>
</dbReference>
<feature type="compositionally biased region" description="Low complexity" evidence="8">
    <location>
        <begin position="344"/>
        <end position="362"/>
    </location>
</feature>
<evidence type="ECO:0000256" key="2">
    <source>
        <dbReference type="ARBA" id="ARBA00005550"/>
    </source>
</evidence>
<accession>A0A1Z5TM96</accession>
<dbReference type="PANTHER" id="PTHR40021:SF1">
    <property type="entry name" value="DEFECT AT LOW TEMPERATURE PROTEIN 1"/>
    <property type="match status" value="1"/>
</dbReference>
<evidence type="ECO:0000256" key="8">
    <source>
        <dbReference type="SAM" id="MobiDB-lite"/>
    </source>
</evidence>
<comment type="subcellular location">
    <subcellularLocation>
        <location evidence="7">Membrane</location>
        <topology evidence="7">Multi-pass membrane protein</topology>
    </subcellularLocation>
</comment>
<dbReference type="InParanoid" id="A0A1Z5TM96"/>
<reference evidence="9 10" key="1">
    <citation type="submission" date="2017-01" db="EMBL/GenBank/DDBJ databases">
        <title>The recent genome duplication of the halophilic yeast Hortaea werneckii: insights from long-read sequencing.</title>
        <authorList>
            <person name="Sinha S."/>
            <person name="Flibotte S."/>
            <person name="Neira M."/>
            <person name="Lenassi M."/>
            <person name="Gostincar C."/>
            <person name="Stajich J.E."/>
            <person name="Nislow C.E."/>
        </authorList>
    </citation>
    <scope>NUCLEOTIDE SEQUENCE [LARGE SCALE GENOMIC DNA]</scope>
    <source>
        <strain evidence="9 10">EXF-2000</strain>
    </source>
</reference>
<evidence type="ECO:0000256" key="6">
    <source>
        <dbReference type="ARBA" id="ARBA00023136"/>
    </source>
</evidence>
<keyword evidence="5 7" id="KW-1133">Transmembrane helix</keyword>
<evidence type="ECO:0000313" key="10">
    <source>
        <dbReference type="Proteomes" id="UP000194280"/>
    </source>
</evidence>
<dbReference type="InterPro" id="IPR038869">
    <property type="entry name" value="DLT1"/>
</dbReference>
<feature type="region of interest" description="Disordered" evidence="8">
    <location>
        <begin position="315"/>
        <end position="460"/>
    </location>
</feature>
<dbReference type="AlphaFoldDB" id="A0A1Z5TM96"/>
<evidence type="ECO:0000256" key="3">
    <source>
        <dbReference type="ARBA" id="ARBA00021353"/>
    </source>
</evidence>
<feature type="transmembrane region" description="Helical" evidence="7">
    <location>
        <begin position="21"/>
        <end position="48"/>
    </location>
</feature>
<dbReference type="STRING" id="1157616.A0A1Z5TM96"/>
<name>A0A1Z5TM96_HORWE</name>
<gene>
    <name evidence="7" type="primary">DLT1</name>
    <name evidence="9" type="ORF">BTJ68_03023</name>
</gene>
<dbReference type="GO" id="GO:0016020">
    <property type="term" value="C:membrane"/>
    <property type="evidence" value="ECO:0007669"/>
    <property type="project" value="UniProtKB-SubCell"/>
</dbReference>
<sequence length="460" mass="50725">MAPTTIRGHTVLPFRIPFFRIFYSTTYTILYIIALCLLAITPTSIIFTAVDSKAYQYVFMVGGTYLLTAILAIFIYSSRLYTNRSTLAGVGKPYIPIEKGELGRKVRKMIVAQFERSAMVTWEAKPRDIKEEILAAEGAGVLRPVDKVYGGSDGYIVGRILEVDPSDPPWGRISHAGWIGPSWEEGDKHAAIQCADVIAELPHIIEARAASLCPPDILPTAEAEETIADPAVLDLLRRPSTMGLREYLTQISYLGLCPLPETAQDFLNRYERARFCGQPVTEREFKDMMLVFSELLSGMNELRPEIVAEIRAQMEDRADEEEKQEAESLGPLNTAGDTNNGDETPSTSSSRSPRSSILSPITAKEAQSRDVTPFLQQRPQESEETLDSVIRRSPALEEDSENTQDSADGRLGKPGGSKARSVVSLPSDAGSVVWHEGYDEESEDVVQDAGWGEAMGRAKD</sequence>
<evidence type="ECO:0000256" key="1">
    <source>
        <dbReference type="ARBA" id="ARBA00002489"/>
    </source>
</evidence>
<dbReference type="OrthoDB" id="4096362at2759"/>
<dbReference type="EMBL" id="MUNK01000023">
    <property type="protein sequence ID" value="OTA37137.1"/>
    <property type="molecule type" value="Genomic_DNA"/>
</dbReference>
<protein>
    <recommendedName>
        <fullName evidence="3 7">Defect at low temperature protein 1</fullName>
    </recommendedName>
</protein>
<comment type="caution">
    <text evidence="9">The sequence shown here is derived from an EMBL/GenBank/DDBJ whole genome shotgun (WGS) entry which is preliminary data.</text>
</comment>
<keyword evidence="10" id="KW-1185">Reference proteome</keyword>
<comment type="function">
    <text evidence="1 7">Required for growth under high-pressure and low-temperature conditions.</text>
</comment>